<keyword evidence="7 8" id="KW-0472">Membrane</keyword>
<dbReference type="SUPFAM" id="SSF103473">
    <property type="entry name" value="MFS general substrate transporter"/>
    <property type="match status" value="1"/>
</dbReference>
<proteinExistence type="predicted"/>
<gene>
    <name evidence="9" type="ORF">GCM10007392_11610</name>
</gene>
<dbReference type="PANTHER" id="PTHR23535:SF2">
    <property type="entry name" value="SUGAR EFFLUX TRANSPORTER A-RELATED"/>
    <property type="match status" value="1"/>
</dbReference>
<dbReference type="InterPro" id="IPR036259">
    <property type="entry name" value="MFS_trans_sf"/>
</dbReference>
<sequence length="175" mass="18341">MPLYLLQELDTSTDLPGLLLGLTAAVELPVMLMTPRWTARWGMVPVLAAGMGAAVLYYLGVYLVQEPIGLMALQLLNGFFFGIFVGLGLTAVQNYLVEHSGFASAFYTSALRTGSMVGTALAGVLGQYLGFHNALLGSVTLALGSMLCLGLVWLKPDAGPAKLAPASASTETETV</sequence>
<evidence type="ECO:0000256" key="7">
    <source>
        <dbReference type="ARBA" id="ARBA00023136"/>
    </source>
</evidence>
<dbReference type="EMBL" id="BMXR01000002">
    <property type="protein sequence ID" value="GGX46225.1"/>
    <property type="molecule type" value="Genomic_DNA"/>
</dbReference>
<dbReference type="Gene3D" id="1.20.1250.20">
    <property type="entry name" value="MFS general substrate transporter like domains"/>
    <property type="match status" value="1"/>
</dbReference>
<evidence type="ECO:0000256" key="3">
    <source>
        <dbReference type="ARBA" id="ARBA00022475"/>
    </source>
</evidence>
<evidence type="ECO:0000256" key="1">
    <source>
        <dbReference type="ARBA" id="ARBA00004651"/>
    </source>
</evidence>
<evidence type="ECO:0000256" key="2">
    <source>
        <dbReference type="ARBA" id="ARBA00022448"/>
    </source>
</evidence>
<reference evidence="9" key="2">
    <citation type="submission" date="2020-09" db="EMBL/GenBank/DDBJ databases">
        <authorList>
            <person name="Sun Q."/>
            <person name="Kim S."/>
        </authorList>
    </citation>
    <scope>NUCLEOTIDE SEQUENCE</scope>
    <source>
        <strain evidence="9">KCTC 22169</strain>
    </source>
</reference>
<evidence type="ECO:0000313" key="9">
    <source>
        <dbReference type="EMBL" id="GGX46225.1"/>
    </source>
</evidence>
<evidence type="ECO:0008006" key="11">
    <source>
        <dbReference type="Google" id="ProtNLM"/>
    </source>
</evidence>
<accession>A0A918K4P3</accession>
<dbReference type="PANTHER" id="PTHR23535">
    <property type="entry name" value="SUGAR EFFLUX TRANSPORTER A-RELATED"/>
    <property type="match status" value="1"/>
</dbReference>
<comment type="caution">
    <text evidence="9">The sequence shown here is derived from an EMBL/GenBank/DDBJ whole genome shotgun (WGS) entry which is preliminary data.</text>
</comment>
<dbReference type="GO" id="GO:0005886">
    <property type="term" value="C:plasma membrane"/>
    <property type="evidence" value="ECO:0007669"/>
    <property type="project" value="UniProtKB-SubCell"/>
</dbReference>
<feature type="transmembrane region" description="Helical" evidence="8">
    <location>
        <begin position="76"/>
        <end position="97"/>
    </location>
</feature>
<evidence type="ECO:0000256" key="5">
    <source>
        <dbReference type="ARBA" id="ARBA00022692"/>
    </source>
</evidence>
<comment type="subcellular location">
    <subcellularLocation>
        <location evidence="1">Cell membrane</location>
        <topology evidence="1">Multi-pass membrane protein</topology>
    </subcellularLocation>
</comment>
<feature type="transmembrane region" description="Helical" evidence="8">
    <location>
        <begin position="135"/>
        <end position="154"/>
    </location>
</feature>
<dbReference type="Pfam" id="PF07690">
    <property type="entry name" value="MFS_1"/>
    <property type="match status" value="1"/>
</dbReference>
<keyword evidence="5 8" id="KW-0812">Transmembrane</keyword>
<reference evidence="9" key="1">
    <citation type="journal article" date="2014" name="Int. J. Syst. Evol. Microbiol.">
        <title>Complete genome sequence of Corynebacterium casei LMG S-19264T (=DSM 44701T), isolated from a smear-ripened cheese.</title>
        <authorList>
            <consortium name="US DOE Joint Genome Institute (JGI-PGF)"/>
            <person name="Walter F."/>
            <person name="Albersmeier A."/>
            <person name="Kalinowski J."/>
            <person name="Ruckert C."/>
        </authorList>
    </citation>
    <scope>NUCLEOTIDE SEQUENCE</scope>
    <source>
        <strain evidence="9">KCTC 22169</strain>
    </source>
</reference>
<organism evidence="9 10">
    <name type="scientific">Saccharospirillum salsuginis</name>
    <dbReference type="NCBI Taxonomy" id="418750"/>
    <lineage>
        <taxon>Bacteria</taxon>
        <taxon>Pseudomonadati</taxon>
        <taxon>Pseudomonadota</taxon>
        <taxon>Gammaproteobacteria</taxon>
        <taxon>Oceanospirillales</taxon>
        <taxon>Saccharospirillaceae</taxon>
        <taxon>Saccharospirillum</taxon>
    </lineage>
</organism>
<keyword evidence="6 8" id="KW-1133">Transmembrane helix</keyword>
<dbReference type="InterPro" id="IPR011701">
    <property type="entry name" value="MFS"/>
</dbReference>
<protein>
    <recommendedName>
        <fullName evidence="11">Major Facilitator Superfamily protein</fullName>
    </recommendedName>
</protein>
<dbReference type="Proteomes" id="UP000626148">
    <property type="component" value="Unassembled WGS sequence"/>
</dbReference>
<evidence type="ECO:0000256" key="8">
    <source>
        <dbReference type="SAM" id="Phobius"/>
    </source>
</evidence>
<dbReference type="GO" id="GO:0022857">
    <property type="term" value="F:transmembrane transporter activity"/>
    <property type="evidence" value="ECO:0007669"/>
    <property type="project" value="InterPro"/>
</dbReference>
<dbReference type="AlphaFoldDB" id="A0A918K4P3"/>
<keyword evidence="10" id="KW-1185">Reference proteome</keyword>
<name>A0A918K4P3_9GAMM</name>
<evidence type="ECO:0000313" key="10">
    <source>
        <dbReference type="Proteomes" id="UP000626148"/>
    </source>
</evidence>
<feature type="transmembrane region" description="Helical" evidence="8">
    <location>
        <begin position="109"/>
        <end position="129"/>
    </location>
</feature>
<evidence type="ECO:0000256" key="6">
    <source>
        <dbReference type="ARBA" id="ARBA00022989"/>
    </source>
</evidence>
<keyword evidence="4" id="KW-0762">Sugar transport</keyword>
<keyword evidence="3" id="KW-1003">Cell membrane</keyword>
<evidence type="ECO:0000256" key="4">
    <source>
        <dbReference type="ARBA" id="ARBA00022597"/>
    </source>
</evidence>
<feature type="transmembrane region" description="Helical" evidence="8">
    <location>
        <begin position="44"/>
        <end position="64"/>
    </location>
</feature>
<keyword evidence="2" id="KW-0813">Transport</keyword>